<dbReference type="Proteomes" id="UP001172155">
    <property type="component" value="Unassembled WGS sequence"/>
</dbReference>
<gene>
    <name evidence="1" type="ORF">B0T18DRAFT_98528</name>
</gene>
<reference evidence="1" key="1">
    <citation type="submission" date="2023-06" db="EMBL/GenBank/DDBJ databases">
        <title>Genome-scale phylogeny and comparative genomics of the fungal order Sordariales.</title>
        <authorList>
            <consortium name="Lawrence Berkeley National Laboratory"/>
            <person name="Hensen N."/>
            <person name="Bonometti L."/>
            <person name="Westerberg I."/>
            <person name="Brannstrom I.O."/>
            <person name="Guillou S."/>
            <person name="Cros-Aarteil S."/>
            <person name="Calhoun S."/>
            <person name="Haridas S."/>
            <person name="Kuo A."/>
            <person name="Mondo S."/>
            <person name="Pangilinan J."/>
            <person name="Riley R."/>
            <person name="LaButti K."/>
            <person name="Andreopoulos B."/>
            <person name="Lipzen A."/>
            <person name="Chen C."/>
            <person name="Yanf M."/>
            <person name="Daum C."/>
            <person name="Ng V."/>
            <person name="Clum A."/>
            <person name="Steindorff A."/>
            <person name="Ohm R."/>
            <person name="Martin F."/>
            <person name="Silar P."/>
            <person name="Natvig D."/>
            <person name="Lalanne C."/>
            <person name="Gautier V."/>
            <person name="Ament-velasquez S.L."/>
            <person name="Kruys A."/>
            <person name="Hutchinson M.I."/>
            <person name="Powell A.J."/>
            <person name="Barry K."/>
            <person name="Miller A.N."/>
            <person name="Grigoriev I.V."/>
            <person name="Debuchy R."/>
            <person name="Gladieux P."/>
            <person name="Thoren M.H."/>
            <person name="Johannesson H."/>
        </authorList>
    </citation>
    <scope>NUCLEOTIDE SEQUENCE</scope>
    <source>
        <strain evidence="1">SMH3187-1</strain>
    </source>
</reference>
<keyword evidence="2" id="KW-1185">Reference proteome</keyword>
<dbReference type="AlphaFoldDB" id="A0AA40F110"/>
<organism evidence="1 2">
    <name type="scientific">Schizothecium vesticola</name>
    <dbReference type="NCBI Taxonomy" id="314040"/>
    <lineage>
        <taxon>Eukaryota</taxon>
        <taxon>Fungi</taxon>
        <taxon>Dikarya</taxon>
        <taxon>Ascomycota</taxon>
        <taxon>Pezizomycotina</taxon>
        <taxon>Sordariomycetes</taxon>
        <taxon>Sordariomycetidae</taxon>
        <taxon>Sordariales</taxon>
        <taxon>Schizotheciaceae</taxon>
        <taxon>Schizothecium</taxon>
    </lineage>
</organism>
<name>A0AA40F110_9PEZI</name>
<evidence type="ECO:0000313" key="1">
    <source>
        <dbReference type="EMBL" id="KAK0749141.1"/>
    </source>
</evidence>
<accession>A0AA40F110</accession>
<sequence length="227" mass="24427">MSTLPTSQDLQAAGKVVFCSVGFLRLRWFLRNPASTAISVLDSPIDPNSPQQPMYDPDTGAVHPVAASPATEPLVSSLRVTIRPLSGHADAWDEGHNGHEDAEWDGSRRVRCCGQDVPGPGPHLDIQGSGPGGVVTVGDLIGAAHPWLMCLEDEIRTARGAARCTKLESKFEMFVYPSQPLDLDVRDLRGTTKAWMDWHWKMASQDAMRLFEKANAAAGEGGEGGGL</sequence>
<dbReference type="EMBL" id="JAUKUD010000003">
    <property type="protein sequence ID" value="KAK0749141.1"/>
    <property type="molecule type" value="Genomic_DNA"/>
</dbReference>
<comment type="caution">
    <text evidence="1">The sequence shown here is derived from an EMBL/GenBank/DDBJ whole genome shotgun (WGS) entry which is preliminary data.</text>
</comment>
<evidence type="ECO:0000313" key="2">
    <source>
        <dbReference type="Proteomes" id="UP001172155"/>
    </source>
</evidence>
<proteinExistence type="predicted"/>
<protein>
    <submittedName>
        <fullName evidence="1">Uncharacterized protein</fullName>
    </submittedName>
</protein>